<dbReference type="Pfam" id="PF00078">
    <property type="entry name" value="RVT_1"/>
    <property type="match status" value="1"/>
</dbReference>
<dbReference type="InterPro" id="IPR000477">
    <property type="entry name" value="RT_dom"/>
</dbReference>
<protein>
    <recommendedName>
        <fullName evidence="1">Reverse transcriptase domain-containing protein</fullName>
    </recommendedName>
</protein>
<dbReference type="PROSITE" id="PS50878">
    <property type="entry name" value="RT_POL"/>
    <property type="match status" value="1"/>
</dbReference>
<dbReference type="Pfam" id="PF26215">
    <property type="entry name" value="HTH_animal"/>
    <property type="match status" value="1"/>
</dbReference>
<name>A0ABN9M821_9NEOB</name>
<dbReference type="PANTHER" id="PTHR21301">
    <property type="entry name" value="REVERSE TRANSCRIPTASE"/>
    <property type="match status" value="1"/>
</dbReference>
<evidence type="ECO:0000313" key="3">
    <source>
        <dbReference type="Proteomes" id="UP001176940"/>
    </source>
</evidence>
<gene>
    <name evidence="2" type="ORF">RIMI_LOCUS17722126</name>
</gene>
<evidence type="ECO:0000313" key="2">
    <source>
        <dbReference type="EMBL" id="CAJ0961379.1"/>
    </source>
</evidence>
<accession>A0ABN9M821</accession>
<organism evidence="2 3">
    <name type="scientific">Ranitomeya imitator</name>
    <name type="common">mimic poison frog</name>
    <dbReference type="NCBI Taxonomy" id="111125"/>
    <lineage>
        <taxon>Eukaryota</taxon>
        <taxon>Metazoa</taxon>
        <taxon>Chordata</taxon>
        <taxon>Craniata</taxon>
        <taxon>Vertebrata</taxon>
        <taxon>Euteleostomi</taxon>
        <taxon>Amphibia</taxon>
        <taxon>Batrachia</taxon>
        <taxon>Anura</taxon>
        <taxon>Neobatrachia</taxon>
        <taxon>Hyloidea</taxon>
        <taxon>Dendrobatidae</taxon>
        <taxon>Dendrobatinae</taxon>
        <taxon>Ranitomeya</taxon>
    </lineage>
</organism>
<dbReference type="PANTHER" id="PTHR21301:SF12">
    <property type="match status" value="1"/>
</dbReference>
<sequence length="298" mass="34674">MWKGHRTRYRKERKKGKGFRICSKKHRKEVDRVIVIRDTTSALQRLDQLCLEDNMIFVTADVESLYTSIRHQDGLDAVRFFLGTGSLDVDMVELILVLLEFLLTHNAFTFNNRIYLQLQGTAMGASCAPSYANLFLGAWEREVFQDDLIQDIGHIHNWMRYIDDVLFIWEGPLVGLERMIQHLNNNTKNIRLTFKYGRDIDFLDIKIGVGSNGVVHTDIFRKSTSTNSFLYADSSHPISTVRGIPVGQFLRARRICSDDIKFEKEAMDLTRRFTQRGYSKRMIKRGYLRVSKTPRNQL</sequence>
<proteinExistence type="predicted"/>
<dbReference type="InterPro" id="IPR058912">
    <property type="entry name" value="HTH_animal"/>
</dbReference>
<keyword evidence="3" id="KW-1185">Reference proteome</keyword>
<feature type="domain" description="Reverse transcriptase" evidence="1">
    <location>
        <begin position="1"/>
        <end position="246"/>
    </location>
</feature>
<dbReference type="EMBL" id="CAUEEQ010052386">
    <property type="protein sequence ID" value="CAJ0961379.1"/>
    <property type="molecule type" value="Genomic_DNA"/>
</dbReference>
<reference evidence="2" key="1">
    <citation type="submission" date="2023-07" db="EMBL/GenBank/DDBJ databases">
        <authorList>
            <person name="Stuckert A."/>
        </authorList>
    </citation>
    <scope>NUCLEOTIDE SEQUENCE</scope>
</reference>
<dbReference type="Proteomes" id="UP001176940">
    <property type="component" value="Unassembled WGS sequence"/>
</dbReference>
<comment type="caution">
    <text evidence="2">The sequence shown here is derived from an EMBL/GenBank/DDBJ whole genome shotgun (WGS) entry which is preliminary data.</text>
</comment>
<evidence type="ECO:0000259" key="1">
    <source>
        <dbReference type="PROSITE" id="PS50878"/>
    </source>
</evidence>